<reference evidence="2" key="2">
    <citation type="submission" date="2020-09" db="EMBL/GenBank/DDBJ databases">
        <authorList>
            <person name="Sun Q."/>
            <person name="Ohkuma M."/>
        </authorList>
    </citation>
    <scope>NUCLEOTIDE SEQUENCE</scope>
    <source>
        <strain evidence="2">JCM 3302</strain>
    </source>
</reference>
<accession>A0A919DR75</accession>
<comment type="caution">
    <text evidence="2">The sequence shown here is derived from an EMBL/GenBank/DDBJ whole genome shotgun (WGS) entry which is preliminary data.</text>
</comment>
<dbReference type="PROSITE" id="PS51318">
    <property type="entry name" value="TAT"/>
    <property type="match status" value="1"/>
</dbReference>
<feature type="region of interest" description="Disordered" evidence="1">
    <location>
        <begin position="421"/>
        <end position="458"/>
    </location>
</feature>
<gene>
    <name evidence="2" type="ORF">GCM10014715_23180</name>
</gene>
<sequence length="458" mass="49226">MLEGPAPSRRAFLRDAATAGLIVAVPGLMVAACTPPTRTEAAPDSTGPGRPRAAGDLTSNAYGHSNADHARVNMRRDVVEAWEDGFRTAAGNGDPNVFEGWHSAFTGDDGTTVTFALSTRLDDGFVPDPGEAGRRPKATVTVTDPDGTTHGGVHTCAWNEFAAAKDRCDIRLGPFTCAGDLKTYRMKGRSGDVGVDLTLTGLVPPFRPGTGIVYLGDTEDHFGWLCAVPSGSAAGTVTVGGRKRPFTGRGYHDHTWGNRPFPYSVEHWRWARGSVGQYSVIGSDLRLRTEYDSAVVPVFLVDDTRSRRRLVGAFDPRTVTATESEPRPHPDDGYPKDYYGKVHWMYRDGDDRADFTFTDTDHLIFARQYVTDPARAQKSALDRLGIDETWYTRYSTTNDLHLSVASTRVSGTGTGALEAAQFGLATAPPKSGRTPTGPSPATPTPGRQGPSAPAGRRG</sequence>
<dbReference type="EMBL" id="BNBC01000008">
    <property type="protein sequence ID" value="GHE68804.1"/>
    <property type="molecule type" value="Genomic_DNA"/>
</dbReference>
<dbReference type="Proteomes" id="UP000641386">
    <property type="component" value="Unassembled WGS sequence"/>
</dbReference>
<proteinExistence type="predicted"/>
<evidence type="ECO:0000313" key="3">
    <source>
        <dbReference type="Proteomes" id="UP000641386"/>
    </source>
</evidence>
<dbReference type="Gene3D" id="2.40.370.10">
    <property type="entry name" value="AttH-like domain"/>
    <property type="match status" value="1"/>
</dbReference>
<dbReference type="RefSeq" id="WP_189899238.1">
    <property type="nucleotide sequence ID" value="NZ_BNBC01000008.1"/>
</dbReference>
<name>A0A919DR75_9ACTN</name>
<feature type="region of interest" description="Disordered" evidence="1">
    <location>
        <begin position="125"/>
        <end position="146"/>
    </location>
</feature>
<dbReference type="InterPro" id="IPR006311">
    <property type="entry name" value="TAT_signal"/>
</dbReference>
<protein>
    <submittedName>
        <fullName evidence="2">Uncharacterized protein</fullName>
    </submittedName>
</protein>
<dbReference type="InterPro" id="IPR023374">
    <property type="entry name" value="AttH-like_dom_sf"/>
</dbReference>
<reference evidence="2" key="1">
    <citation type="journal article" date="2014" name="Int. J. Syst. Evol. Microbiol.">
        <title>Complete genome sequence of Corynebacterium casei LMG S-19264T (=DSM 44701T), isolated from a smear-ripened cheese.</title>
        <authorList>
            <consortium name="US DOE Joint Genome Institute (JGI-PGF)"/>
            <person name="Walter F."/>
            <person name="Albersmeier A."/>
            <person name="Kalinowski J."/>
            <person name="Ruckert C."/>
        </authorList>
    </citation>
    <scope>NUCLEOTIDE SEQUENCE</scope>
    <source>
        <strain evidence="2">JCM 3302</strain>
    </source>
</reference>
<organism evidence="2 3">
    <name type="scientific">Streptomyces spiralis</name>
    <dbReference type="NCBI Taxonomy" id="66376"/>
    <lineage>
        <taxon>Bacteria</taxon>
        <taxon>Bacillati</taxon>
        <taxon>Actinomycetota</taxon>
        <taxon>Actinomycetes</taxon>
        <taxon>Kitasatosporales</taxon>
        <taxon>Streptomycetaceae</taxon>
        <taxon>Streptomyces</taxon>
    </lineage>
</organism>
<dbReference type="AlphaFoldDB" id="A0A919DR75"/>
<feature type="region of interest" description="Disordered" evidence="1">
    <location>
        <begin position="36"/>
        <end position="55"/>
    </location>
</feature>
<evidence type="ECO:0000256" key="1">
    <source>
        <dbReference type="SAM" id="MobiDB-lite"/>
    </source>
</evidence>
<dbReference type="SUPFAM" id="SSF159245">
    <property type="entry name" value="AttH-like"/>
    <property type="match status" value="1"/>
</dbReference>
<keyword evidence="3" id="KW-1185">Reference proteome</keyword>
<evidence type="ECO:0000313" key="2">
    <source>
        <dbReference type="EMBL" id="GHE68804.1"/>
    </source>
</evidence>